<keyword evidence="6 7" id="KW-0998">Cell outer membrane</keyword>
<keyword evidence="5 7" id="KW-0472">Membrane</keyword>
<evidence type="ECO:0000256" key="6">
    <source>
        <dbReference type="ARBA" id="ARBA00023237"/>
    </source>
</evidence>
<proteinExistence type="inferred from homology"/>
<organism evidence="8 9">
    <name type="scientific">Acidaminococcus intestini (strain RyC-MR95)</name>
    <dbReference type="NCBI Taxonomy" id="568816"/>
    <lineage>
        <taxon>Bacteria</taxon>
        <taxon>Bacillati</taxon>
        <taxon>Bacillota</taxon>
        <taxon>Negativicutes</taxon>
        <taxon>Acidaminococcales</taxon>
        <taxon>Acidaminococcaceae</taxon>
        <taxon>Acidaminococcus</taxon>
    </lineage>
</organism>
<comment type="similarity">
    <text evidence="7">Belongs to the TonB-dependent receptor family.</text>
</comment>
<dbReference type="STRING" id="568816.Acin_0811"/>
<dbReference type="KEGG" id="ain:Acin_0811"/>
<evidence type="ECO:0000256" key="7">
    <source>
        <dbReference type="PROSITE-ProRule" id="PRU01360"/>
    </source>
</evidence>
<evidence type="ECO:0000256" key="4">
    <source>
        <dbReference type="ARBA" id="ARBA00022692"/>
    </source>
</evidence>
<keyword evidence="9" id="KW-1185">Reference proteome</keyword>
<dbReference type="AlphaFoldDB" id="G4Q561"/>
<sequence>MKGFESEVTYRFDDHWHAKLSMTYLDAKNELTQAPYRQCPHERSRRTFLYDGQG</sequence>
<accession>G4Q561</accession>
<comment type="subcellular location">
    <subcellularLocation>
        <location evidence="1 7">Cell outer membrane</location>
        <topology evidence="1 7">Multi-pass membrane protein</topology>
    </subcellularLocation>
</comment>
<dbReference type="EMBL" id="CP003058">
    <property type="protein sequence ID" value="AEQ22043.1"/>
    <property type="molecule type" value="Genomic_DNA"/>
</dbReference>
<evidence type="ECO:0008006" key="10">
    <source>
        <dbReference type="Google" id="ProtNLM"/>
    </source>
</evidence>
<reference evidence="8 9" key="1">
    <citation type="journal article" date="2011" name="J. Bacteriol.">
        <title>Complete genome sequence of Acidaminococcus intestini RYC-MR95, a Gram-negative bacterium from the phylum Firmicutes.</title>
        <authorList>
            <person name="D'Auria G."/>
            <person name="Galan J.C."/>
            <person name="Rodriguez-Alcayna M."/>
            <person name="Moya A."/>
            <person name="Baquero F."/>
            <person name="Latorre A."/>
        </authorList>
    </citation>
    <scope>NUCLEOTIDE SEQUENCE [LARGE SCALE GENOMIC DNA]</scope>
    <source>
        <strain evidence="8 9">RyC-MR95</strain>
    </source>
</reference>
<evidence type="ECO:0000313" key="8">
    <source>
        <dbReference type="EMBL" id="AEQ22043.1"/>
    </source>
</evidence>
<keyword evidence="4 7" id="KW-0812">Transmembrane</keyword>
<keyword evidence="3 7" id="KW-1134">Transmembrane beta strand</keyword>
<protein>
    <recommendedName>
        <fullName evidence="10">TonB-dependent receptor</fullName>
    </recommendedName>
</protein>
<dbReference type="PATRIC" id="fig|568816.4.peg.785"/>
<evidence type="ECO:0000256" key="5">
    <source>
        <dbReference type="ARBA" id="ARBA00023136"/>
    </source>
</evidence>
<evidence type="ECO:0000256" key="3">
    <source>
        <dbReference type="ARBA" id="ARBA00022452"/>
    </source>
</evidence>
<dbReference type="Proteomes" id="UP000007093">
    <property type="component" value="Chromosome"/>
</dbReference>
<evidence type="ECO:0000313" key="9">
    <source>
        <dbReference type="Proteomes" id="UP000007093"/>
    </source>
</evidence>
<gene>
    <name evidence="8" type="ordered locus">Acin_0811</name>
</gene>
<dbReference type="PROSITE" id="PS52016">
    <property type="entry name" value="TONB_DEPENDENT_REC_3"/>
    <property type="match status" value="1"/>
</dbReference>
<dbReference type="HOGENOM" id="CLU_3039386_0_0_9"/>
<dbReference type="Gene3D" id="2.40.170.20">
    <property type="entry name" value="TonB-dependent receptor, beta-barrel domain"/>
    <property type="match status" value="1"/>
</dbReference>
<evidence type="ECO:0000256" key="1">
    <source>
        <dbReference type="ARBA" id="ARBA00004571"/>
    </source>
</evidence>
<dbReference type="InterPro" id="IPR036942">
    <property type="entry name" value="Beta-barrel_TonB_sf"/>
</dbReference>
<dbReference type="InterPro" id="IPR039426">
    <property type="entry name" value="TonB-dep_rcpt-like"/>
</dbReference>
<dbReference type="InParanoid" id="G4Q561"/>
<dbReference type="GO" id="GO:0009279">
    <property type="term" value="C:cell outer membrane"/>
    <property type="evidence" value="ECO:0007669"/>
    <property type="project" value="UniProtKB-SubCell"/>
</dbReference>
<name>G4Q561_ACIIR</name>
<keyword evidence="2 7" id="KW-0813">Transport</keyword>
<evidence type="ECO:0000256" key="2">
    <source>
        <dbReference type="ARBA" id="ARBA00022448"/>
    </source>
</evidence>